<dbReference type="InterPro" id="IPR002885">
    <property type="entry name" value="PPR_rpt"/>
</dbReference>
<gene>
    <name evidence="5" type="ORF">NYM_LOCUS19829</name>
</gene>
<dbReference type="Pfam" id="PF14432">
    <property type="entry name" value="DYW_deaminase"/>
    <property type="match status" value="1"/>
</dbReference>
<dbReference type="InterPro" id="IPR046848">
    <property type="entry name" value="E_motif"/>
</dbReference>
<name>A0A5K1DXL9_9MAGN</name>
<dbReference type="OrthoDB" id="330671at2759"/>
<feature type="repeat" description="PPR" evidence="3">
    <location>
        <begin position="218"/>
        <end position="248"/>
    </location>
</feature>
<dbReference type="AlphaFoldDB" id="A0A5K1DXL9"/>
<dbReference type="GO" id="GO:0009451">
    <property type="term" value="P:RNA modification"/>
    <property type="evidence" value="ECO:0007669"/>
    <property type="project" value="InterPro"/>
</dbReference>
<dbReference type="PANTHER" id="PTHR47926:SF436">
    <property type="entry name" value="PENTATRICOPEPTIDE REPEAT-CONTAINING PROTEIN ELI1, CHLOROPLASTIC-LIKE ISOFORM X2"/>
    <property type="match status" value="1"/>
</dbReference>
<feature type="domain" description="DYW" evidence="4">
    <location>
        <begin position="565"/>
        <end position="657"/>
    </location>
</feature>
<proteinExistence type="inferred from homology"/>
<dbReference type="Pfam" id="PF20430">
    <property type="entry name" value="Eplus_motif"/>
    <property type="match status" value="1"/>
</dbReference>
<feature type="repeat" description="PPR" evidence="3">
    <location>
        <begin position="85"/>
        <end position="119"/>
    </location>
</feature>
<dbReference type="Gramene" id="NC5G0160720.1">
    <property type="protein sequence ID" value="NC5G0160720.1:cds"/>
    <property type="gene ID" value="NC5G0160720"/>
</dbReference>
<dbReference type="SUPFAM" id="SSF48452">
    <property type="entry name" value="TPR-like"/>
    <property type="match status" value="1"/>
</dbReference>
<dbReference type="GO" id="GO:0003723">
    <property type="term" value="F:RNA binding"/>
    <property type="evidence" value="ECO:0007669"/>
    <property type="project" value="InterPro"/>
</dbReference>
<comment type="similarity">
    <text evidence="1">Belongs to the PPR family. PCMP-H subfamily.</text>
</comment>
<dbReference type="InterPro" id="IPR011990">
    <property type="entry name" value="TPR-like_helical_dom_sf"/>
</dbReference>
<keyword evidence="2" id="KW-0677">Repeat</keyword>
<reference evidence="5" key="1">
    <citation type="submission" date="2019-09" db="EMBL/GenBank/DDBJ databases">
        <authorList>
            <person name="Zhang L."/>
        </authorList>
    </citation>
    <scope>NUCLEOTIDE SEQUENCE</scope>
</reference>
<dbReference type="InterPro" id="IPR046960">
    <property type="entry name" value="PPR_At4g14850-like_plant"/>
</dbReference>
<sequence length="657" mass="73510">MEATQVCVSSIPSPSSRAPTRTILSILGSNSLSLYQIKQIHAQILRRGLADDNHFISALAKRCAECSLCSLGYALQVFDQTTRPNAFIWNAVIRGCLHKDAPREAIFLYYKMVAQDYVPNKYTLPIVFKACCVAGAVEEGEQIHTHVLKLGLWRDGHIQSAAIQMYASCRRVREARRLLDQCPESDVVSWNAMIDGYLKQGELEAAKELFEQMPCSRSTGSWNAMISGYAKCGMIESARELFDDIPEKDDVSWSAMIDGYVQNGLFERALEVFQQMQNKGIPPSRFVLPSVLSACANLGALDQGRWVHAYVERNSMQLDAVGWTALVDMYAKCGCLPMALQVFENITRKEVFTWNALIHGLAMHGHADAATKMFLRMQNEKITPDGITFLGVLNACAHAGLVEEGFHYFNTMKRNYKIKPTIEHYGCMVDLLGRAGRLDEAEDFISSMPIKANASVWGALLGACRIHGNVELGGKVGKILLELEPENSGRYALLSNIYAAAGRWDDVSMVRKLMKDRGIKTVPGYSLIHLNGMIHKFVTGDGSHPQKKEIYLMLDDILKKLKLAGHLPIASQVLLDMEEEEKESALCYHSEKLAIAFAILSTAPGTPIRIAKNLRVCEDCHSATKLISHVYKREIIVRDRVRYHCFRDGRCTCKDFW</sequence>
<dbReference type="OMA" id="KCYANPH"/>
<evidence type="ECO:0000313" key="5">
    <source>
        <dbReference type="EMBL" id="VVW41023.1"/>
    </source>
</evidence>
<dbReference type="EMBL" id="LR721783">
    <property type="protein sequence ID" value="VVW41023.1"/>
    <property type="molecule type" value="Genomic_DNA"/>
</dbReference>
<evidence type="ECO:0000256" key="1">
    <source>
        <dbReference type="ARBA" id="ARBA00006643"/>
    </source>
</evidence>
<dbReference type="FunFam" id="1.25.40.10:FF:000333">
    <property type="entry name" value="Pentatricopeptide repeat-containing protein"/>
    <property type="match status" value="1"/>
</dbReference>
<evidence type="ECO:0000256" key="3">
    <source>
        <dbReference type="PROSITE-ProRule" id="PRU00708"/>
    </source>
</evidence>
<dbReference type="Pfam" id="PF20431">
    <property type="entry name" value="E_motif"/>
    <property type="match status" value="1"/>
</dbReference>
<dbReference type="PROSITE" id="PS51375">
    <property type="entry name" value="PPR"/>
    <property type="match status" value="5"/>
</dbReference>
<dbReference type="Gene3D" id="1.25.40.10">
    <property type="entry name" value="Tetratricopeptide repeat domain"/>
    <property type="match status" value="4"/>
</dbReference>
<feature type="repeat" description="PPR" evidence="3">
    <location>
        <begin position="350"/>
        <end position="384"/>
    </location>
</feature>
<protein>
    <recommendedName>
        <fullName evidence="4">DYW domain-containing protein</fullName>
    </recommendedName>
</protein>
<feature type="repeat" description="PPR" evidence="3">
    <location>
        <begin position="186"/>
        <end position="216"/>
    </location>
</feature>
<evidence type="ECO:0000256" key="2">
    <source>
        <dbReference type="ARBA" id="ARBA00022737"/>
    </source>
</evidence>
<dbReference type="Pfam" id="PF01535">
    <property type="entry name" value="PPR"/>
    <property type="match status" value="4"/>
</dbReference>
<dbReference type="FunFam" id="1.25.40.10:FF:000470">
    <property type="entry name" value="Pentatricopeptide repeat-containing protein At5g66520"/>
    <property type="match status" value="1"/>
</dbReference>
<dbReference type="InterPro" id="IPR046849">
    <property type="entry name" value="E2_motif"/>
</dbReference>
<dbReference type="InterPro" id="IPR032867">
    <property type="entry name" value="DYW_dom"/>
</dbReference>
<organism evidence="5">
    <name type="scientific">Nymphaea colorata</name>
    <name type="common">pocket water lily</name>
    <dbReference type="NCBI Taxonomy" id="210225"/>
    <lineage>
        <taxon>Eukaryota</taxon>
        <taxon>Viridiplantae</taxon>
        <taxon>Streptophyta</taxon>
        <taxon>Embryophyta</taxon>
        <taxon>Tracheophyta</taxon>
        <taxon>Spermatophyta</taxon>
        <taxon>Magnoliopsida</taxon>
        <taxon>Nymphaeales</taxon>
        <taxon>Nymphaeaceae</taxon>
        <taxon>Nymphaea</taxon>
    </lineage>
</organism>
<accession>A0A5K1DXL9</accession>
<dbReference type="Pfam" id="PF13041">
    <property type="entry name" value="PPR_2"/>
    <property type="match status" value="3"/>
</dbReference>
<evidence type="ECO:0000259" key="4">
    <source>
        <dbReference type="Pfam" id="PF14432"/>
    </source>
</evidence>
<dbReference type="FunFam" id="1.25.40.10:FF:002148">
    <property type="entry name" value="Pentatricopeptide repeat-containing protein At2g29760, chloroplastic"/>
    <property type="match status" value="1"/>
</dbReference>
<dbReference type="GO" id="GO:0008270">
    <property type="term" value="F:zinc ion binding"/>
    <property type="evidence" value="ECO:0007669"/>
    <property type="project" value="InterPro"/>
</dbReference>
<feature type="repeat" description="PPR" evidence="3">
    <location>
        <begin position="249"/>
        <end position="283"/>
    </location>
</feature>
<dbReference type="NCBIfam" id="TIGR00756">
    <property type="entry name" value="PPR"/>
    <property type="match status" value="6"/>
</dbReference>
<dbReference type="PANTHER" id="PTHR47926">
    <property type="entry name" value="PENTATRICOPEPTIDE REPEAT-CONTAINING PROTEIN"/>
    <property type="match status" value="1"/>
</dbReference>